<proteinExistence type="predicted"/>
<protein>
    <submittedName>
        <fullName evidence="2">Uncharacterized protein</fullName>
    </submittedName>
</protein>
<evidence type="ECO:0000313" key="3">
    <source>
        <dbReference type="Proteomes" id="UP000483820"/>
    </source>
</evidence>
<dbReference type="AlphaFoldDB" id="A0A6A5GXY4"/>
<sequence>MKFLAIFLVILSVFNMMMVEADESTQKPLNRRRHPDFRADEGAWPRNDGIIIIGSPSKTMKDAKVERKPLYIPRGGRNVDRMLMGKSPATFKKEQEEYLRQQQQNVIITIGGKQQPTANVKLAGY</sequence>
<gene>
    <name evidence="2" type="ORF">GCK72_015913</name>
</gene>
<feature type="signal peptide" evidence="1">
    <location>
        <begin position="1"/>
        <end position="21"/>
    </location>
</feature>
<evidence type="ECO:0000256" key="1">
    <source>
        <dbReference type="SAM" id="SignalP"/>
    </source>
</evidence>
<name>A0A6A5GXY4_CAERE</name>
<dbReference type="KEGG" id="crq:GCK72_015913"/>
<keyword evidence="1" id="KW-0732">Signal</keyword>
<dbReference type="EMBL" id="WUAV01000004">
    <property type="protein sequence ID" value="KAF1759446.1"/>
    <property type="molecule type" value="Genomic_DNA"/>
</dbReference>
<evidence type="ECO:0000313" key="2">
    <source>
        <dbReference type="EMBL" id="KAF1759446.1"/>
    </source>
</evidence>
<dbReference type="GeneID" id="78776198"/>
<reference evidence="2 3" key="1">
    <citation type="submission" date="2019-12" db="EMBL/GenBank/DDBJ databases">
        <title>Chromosome-level assembly of the Caenorhabditis remanei genome.</title>
        <authorList>
            <person name="Teterina A.A."/>
            <person name="Willis J.H."/>
            <person name="Phillips P.C."/>
        </authorList>
    </citation>
    <scope>NUCLEOTIDE SEQUENCE [LARGE SCALE GENOMIC DNA]</scope>
    <source>
        <strain evidence="2 3">PX506</strain>
        <tissue evidence="2">Whole organism</tissue>
    </source>
</reference>
<feature type="chain" id="PRO_5025375634" evidence="1">
    <location>
        <begin position="22"/>
        <end position="125"/>
    </location>
</feature>
<dbReference type="RefSeq" id="XP_053585976.1">
    <property type="nucleotide sequence ID" value="XM_053731204.1"/>
</dbReference>
<comment type="caution">
    <text evidence="2">The sequence shown here is derived from an EMBL/GenBank/DDBJ whole genome shotgun (WGS) entry which is preliminary data.</text>
</comment>
<dbReference type="Proteomes" id="UP000483820">
    <property type="component" value="Chromosome IV"/>
</dbReference>
<organism evidence="2 3">
    <name type="scientific">Caenorhabditis remanei</name>
    <name type="common">Caenorhabditis vulgaris</name>
    <dbReference type="NCBI Taxonomy" id="31234"/>
    <lineage>
        <taxon>Eukaryota</taxon>
        <taxon>Metazoa</taxon>
        <taxon>Ecdysozoa</taxon>
        <taxon>Nematoda</taxon>
        <taxon>Chromadorea</taxon>
        <taxon>Rhabditida</taxon>
        <taxon>Rhabditina</taxon>
        <taxon>Rhabditomorpha</taxon>
        <taxon>Rhabditoidea</taxon>
        <taxon>Rhabditidae</taxon>
        <taxon>Peloderinae</taxon>
        <taxon>Caenorhabditis</taxon>
    </lineage>
</organism>
<dbReference type="CTD" id="78776198"/>
<accession>A0A6A5GXY4</accession>